<dbReference type="Proteomes" id="UP000316079">
    <property type="component" value="Unassembled WGS sequence"/>
</dbReference>
<evidence type="ECO:0000313" key="5">
    <source>
        <dbReference type="Proteomes" id="UP000316079"/>
    </source>
</evidence>
<dbReference type="STRING" id="623744.A0A553QHP3"/>
<feature type="region of interest" description="Disordered" evidence="2">
    <location>
        <begin position="275"/>
        <end position="299"/>
    </location>
</feature>
<dbReference type="Pfam" id="PF01585">
    <property type="entry name" value="G-patch"/>
    <property type="match status" value="1"/>
</dbReference>
<sequence>MAEGAQKKSNGLKFAEEQLLRHGWEKGKGLGRFENGITEAIKVKVKCDKGGMGHKQGEQFTFHWWDHVFNKASSSLAVEADQNGVMMKSGDASDGLISNKKPRKAQQAKSMLYGSFVKTSTLRLSDADLLKACGGRTAHKGARHGLTMSAKLARLEQQELDFLNKYSNKNQTEKPKGGASNREEETSVNSRDQPREINVCEGALVNGSVKKKKKKREKEKPSSEDSTSGNIIEHKATDTQQSASGSTHDRTQESLENKDNFTHLIQSQEGTIEQVFKKKKKKRRKTELTEEEESRVVGRGEKRCKNLEQENVEILPKKMKNKCKE</sequence>
<dbReference type="AlphaFoldDB" id="A0A553QHP3"/>
<name>A0A553QHP3_9TELE</name>
<dbReference type="PANTHER" id="PTHR23149:SF9">
    <property type="entry name" value="G PATCH DOMAIN-CONTAINING PROTEIN 4"/>
    <property type="match status" value="1"/>
</dbReference>
<reference evidence="4 5" key="1">
    <citation type="journal article" date="2019" name="Sci. Data">
        <title>Hybrid genome assembly and annotation of Danionella translucida.</title>
        <authorList>
            <person name="Kadobianskyi M."/>
            <person name="Schulze L."/>
            <person name="Schuelke M."/>
            <person name="Judkewitz B."/>
        </authorList>
    </citation>
    <scope>NUCLEOTIDE SEQUENCE [LARGE SCALE GENOMIC DNA]</scope>
    <source>
        <strain evidence="4 5">Bolton</strain>
    </source>
</reference>
<dbReference type="InterPro" id="IPR050656">
    <property type="entry name" value="PINX1"/>
</dbReference>
<dbReference type="EMBL" id="SRMA01025977">
    <property type="protein sequence ID" value="TRY89445.1"/>
    <property type="molecule type" value="Genomic_DNA"/>
</dbReference>
<gene>
    <name evidence="4" type="ORF">DNTS_016045</name>
</gene>
<dbReference type="InterPro" id="IPR000467">
    <property type="entry name" value="G_patch_dom"/>
</dbReference>
<evidence type="ECO:0000256" key="2">
    <source>
        <dbReference type="SAM" id="MobiDB-lite"/>
    </source>
</evidence>
<evidence type="ECO:0000256" key="1">
    <source>
        <dbReference type="ARBA" id="ARBA00040365"/>
    </source>
</evidence>
<evidence type="ECO:0000259" key="3">
    <source>
        <dbReference type="PROSITE" id="PS50174"/>
    </source>
</evidence>
<feature type="domain" description="G-patch" evidence="3">
    <location>
        <begin position="11"/>
        <end position="57"/>
    </location>
</feature>
<comment type="caution">
    <text evidence="4">The sequence shown here is derived from an EMBL/GenBank/DDBJ whole genome shotgun (WGS) entry which is preliminary data.</text>
</comment>
<dbReference type="GO" id="GO:0005730">
    <property type="term" value="C:nucleolus"/>
    <property type="evidence" value="ECO:0007669"/>
    <property type="project" value="TreeGrafter"/>
</dbReference>
<organism evidence="4 5">
    <name type="scientific">Danionella cerebrum</name>
    <dbReference type="NCBI Taxonomy" id="2873325"/>
    <lineage>
        <taxon>Eukaryota</taxon>
        <taxon>Metazoa</taxon>
        <taxon>Chordata</taxon>
        <taxon>Craniata</taxon>
        <taxon>Vertebrata</taxon>
        <taxon>Euteleostomi</taxon>
        <taxon>Actinopterygii</taxon>
        <taxon>Neopterygii</taxon>
        <taxon>Teleostei</taxon>
        <taxon>Ostariophysi</taxon>
        <taxon>Cypriniformes</taxon>
        <taxon>Danionidae</taxon>
        <taxon>Danioninae</taxon>
        <taxon>Danionella</taxon>
    </lineage>
</organism>
<dbReference type="PROSITE" id="PS50174">
    <property type="entry name" value="G_PATCH"/>
    <property type="match status" value="1"/>
</dbReference>
<feature type="compositionally biased region" description="Basic and acidic residues" evidence="2">
    <location>
        <begin position="171"/>
        <end position="185"/>
    </location>
</feature>
<feature type="region of interest" description="Disordered" evidence="2">
    <location>
        <begin position="165"/>
        <end position="258"/>
    </location>
</feature>
<dbReference type="OrthoDB" id="10019757at2759"/>
<accession>A0A553QHP3</accession>
<keyword evidence="5" id="KW-1185">Reference proteome</keyword>
<dbReference type="GO" id="GO:0003676">
    <property type="term" value="F:nucleic acid binding"/>
    <property type="evidence" value="ECO:0007669"/>
    <property type="project" value="InterPro"/>
</dbReference>
<protein>
    <recommendedName>
        <fullName evidence="1">G patch domain-containing protein 4</fullName>
    </recommendedName>
</protein>
<evidence type="ECO:0000313" key="4">
    <source>
        <dbReference type="EMBL" id="TRY89445.1"/>
    </source>
</evidence>
<dbReference type="SMART" id="SM00443">
    <property type="entry name" value="G_patch"/>
    <property type="match status" value="1"/>
</dbReference>
<proteinExistence type="predicted"/>
<dbReference type="PANTHER" id="PTHR23149">
    <property type="entry name" value="G PATCH DOMAIN CONTAINING PROTEIN"/>
    <property type="match status" value="1"/>
</dbReference>
<feature type="compositionally biased region" description="Basic and acidic residues" evidence="2">
    <location>
        <begin position="247"/>
        <end position="258"/>
    </location>
</feature>